<evidence type="ECO:0000313" key="1">
    <source>
        <dbReference type="EMBL" id="MPM95815.1"/>
    </source>
</evidence>
<comment type="caution">
    <text evidence="1">The sequence shown here is derived from an EMBL/GenBank/DDBJ whole genome shotgun (WGS) entry which is preliminary data.</text>
</comment>
<organism evidence="1">
    <name type="scientific">bioreactor metagenome</name>
    <dbReference type="NCBI Taxonomy" id="1076179"/>
    <lineage>
        <taxon>unclassified sequences</taxon>
        <taxon>metagenomes</taxon>
        <taxon>ecological metagenomes</taxon>
    </lineage>
</organism>
<gene>
    <name evidence="1" type="ORF">SDC9_142970</name>
</gene>
<dbReference type="EMBL" id="VSSQ01042263">
    <property type="protein sequence ID" value="MPM95815.1"/>
    <property type="molecule type" value="Genomic_DNA"/>
</dbReference>
<dbReference type="AlphaFoldDB" id="A0A645E2Q8"/>
<sequence>MVIPCAFAIPQTESPDLTVYVDVVVVEPLSVGVVTELFEPVPVFTPLPEPVVAPPPALPVAGVSYLVNP</sequence>
<proteinExistence type="predicted"/>
<accession>A0A645E2Q8</accession>
<protein>
    <submittedName>
        <fullName evidence="1">Uncharacterized protein</fullName>
    </submittedName>
</protein>
<name>A0A645E2Q8_9ZZZZ</name>
<reference evidence="1" key="1">
    <citation type="submission" date="2019-08" db="EMBL/GenBank/DDBJ databases">
        <authorList>
            <person name="Kucharzyk K."/>
            <person name="Murdoch R.W."/>
            <person name="Higgins S."/>
            <person name="Loffler F."/>
        </authorList>
    </citation>
    <scope>NUCLEOTIDE SEQUENCE</scope>
</reference>